<evidence type="ECO:0000313" key="1">
    <source>
        <dbReference type="EMBL" id="KAF2189917.1"/>
    </source>
</evidence>
<sequence length="162" mass="18821">MSARSFLHITEDGREEDLMFVMVTMGRNDTTLSKVEVLERGHELEDGQHQIVEFLVSHGDYFKLVEEQRVILINRKPHLSRFESHILHHLDNLHVTHVFENAHIENKAEVMERFRKGFLMPPDSEAEASNIEVSVSEVSNGYMPIVLEMVEVSSYFLTYYMG</sequence>
<protein>
    <submittedName>
        <fullName evidence="1">Uncharacterized protein</fullName>
    </submittedName>
</protein>
<dbReference type="AlphaFoldDB" id="A0A6A6ED35"/>
<dbReference type="EMBL" id="ML994620">
    <property type="protein sequence ID" value="KAF2189917.1"/>
    <property type="molecule type" value="Genomic_DNA"/>
</dbReference>
<proteinExistence type="predicted"/>
<organism evidence="1 2">
    <name type="scientific">Zopfia rhizophila CBS 207.26</name>
    <dbReference type="NCBI Taxonomy" id="1314779"/>
    <lineage>
        <taxon>Eukaryota</taxon>
        <taxon>Fungi</taxon>
        <taxon>Dikarya</taxon>
        <taxon>Ascomycota</taxon>
        <taxon>Pezizomycotina</taxon>
        <taxon>Dothideomycetes</taxon>
        <taxon>Dothideomycetes incertae sedis</taxon>
        <taxon>Zopfiaceae</taxon>
        <taxon>Zopfia</taxon>
    </lineage>
</organism>
<keyword evidence="2" id="KW-1185">Reference proteome</keyword>
<accession>A0A6A6ED35</accession>
<reference evidence="1" key="1">
    <citation type="journal article" date="2020" name="Stud. Mycol.">
        <title>101 Dothideomycetes genomes: a test case for predicting lifestyles and emergence of pathogens.</title>
        <authorList>
            <person name="Haridas S."/>
            <person name="Albert R."/>
            <person name="Binder M."/>
            <person name="Bloem J."/>
            <person name="Labutti K."/>
            <person name="Salamov A."/>
            <person name="Andreopoulos B."/>
            <person name="Baker S."/>
            <person name="Barry K."/>
            <person name="Bills G."/>
            <person name="Bluhm B."/>
            <person name="Cannon C."/>
            <person name="Castanera R."/>
            <person name="Culley D."/>
            <person name="Daum C."/>
            <person name="Ezra D."/>
            <person name="Gonzalez J."/>
            <person name="Henrissat B."/>
            <person name="Kuo A."/>
            <person name="Liang C."/>
            <person name="Lipzen A."/>
            <person name="Lutzoni F."/>
            <person name="Magnuson J."/>
            <person name="Mondo S."/>
            <person name="Nolan M."/>
            <person name="Ohm R."/>
            <person name="Pangilinan J."/>
            <person name="Park H.-J."/>
            <person name="Ramirez L."/>
            <person name="Alfaro M."/>
            <person name="Sun H."/>
            <person name="Tritt A."/>
            <person name="Yoshinaga Y."/>
            <person name="Zwiers L.-H."/>
            <person name="Turgeon B."/>
            <person name="Goodwin S."/>
            <person name="Spatafora J."/>
            <person name="Crous P."/>
            <person name="Grigoriev I."/>
        </authorList>
    </citation>
    <scope>NUCLEOTIDE SEQUENCE</scope>
    <source>
        <strain evidence="1">CBS 207.26</strain>
    </source>
</reference>
<gene>
    <name evidence="1" type="ORF">K469DRAFT_683270</name>
</gene>
<evidence type="ECO:0000313" key="2">
    <source>
        <dbReference type="Proteomes" id="UP000800200"/>
    </source>
</evidence>
<name>A0A6A6ED35_9PEZI</name>
<dbReference type="Proteomes" id="UP000800200">
    <property type="component" value="Unassembled WGS sequence"/>
</dbReference>